<evidence type="ECO:0000256" key="1">
    <source>
        <dbReference type="SAM" id="MobiDB-lite"/>
    </source>
</evidence>
<dbReference type="AlphaFoldDB" id="A0A243RUT6"/>
<evidence type="ECO:0000313" key="3">
    <source>
        <dbReference type="EMBL" id="OUC98762.1"/>
    </source>
</evidence>
<proteinExistence type="predicted"/>
<dbReference type="Pfam" id="PF13472">
    <property type="entry name" value="Lipase_GDSL_2"/>
    <property type="match status" value="1"/>
</dbReference>
<dbReference type="EMBL" id="NGFP01000016">
    <property type="protein sequence ID" value="OUC98762.1"/>
    <property type="molecule type" value="Genomic_DNA"/>
</dbReference>
<dbReference type="CDD" id="cd01832">
    <property type="entry name" value="SGNH_hydrolase_like_1"/>
    <property type="match status" value="1"/>
</dbReference>
<gene>
    <name evidence="3" type="ORF">CA984_05805</name>
</gene>
<protein>
    <submittedName>
        <fullName evidence="3">Lysophospholipase</fullName>
    </submittedName>
</protein>
<organism evidence="3 4">
    <name type="scientific">Streptosporangium minutum</name>
    <dbReference type="NCBI Taxonomy" id="569862"/>
    <lineage>
        <taxon>Bacteria</taxon>
        <taxon>Bacillati</taxon>
        <taxon>Actinomycetota</taxon>
        <taxon>Actinomycetes</taxon>
        <taxon>Streptosporangiales</taxon>
        <taxon>Streptosporangiaceae</taxon>
        <taxon>Streptosporangium</taxon>
    </lineage>
</organism>
<sequence length="307" mass="32484">MTVYTRYVALGDSQTEGLGDGDDITGHRGWADRLAEHLARANPDLLYANLAVRGRLAGQIRSEQLAPALALRPDLATVMAGMNDLIRPGCEPAAVAEVLEEMYAALTESGAQVVTVTFPDIGKIAPIARPLQPKVLDLNARIRAAAARHGVTVVDTFAMEFVTDARMWGTDRLHASPAGHARIAAAMAHSLGLPGSDDTWMLPFPPLPPAAAWRMAAAELRWFATFAGPWIGRRLRGRSSGDGRTAKRPELTPWAQPAASPGAPQPAPLAGPAAGSEAPTPAPGGRQVVPPGEELLKRDLGLDHRSP</sequence>
<evidence type="ECO:0000259" key="2">
    <source>
        <dbReference type="Pfam" id="PF13472"/>
    </source>
</evidence>
<feature type="compositionally biased region" description="Basic and acidic residues" evidence="1">
    <location>
        <begin position="294"/>
        <end position="307"/>
    </location>
</feature>
<dbReference type="Gene3D" id="3.40.50.1110">
    <property type="entry name" value="SGNH hydrolase"/>
    <property type="match status" value="1"/>
</dbReference>
<feature type="region of interest" description="Disordered" evidence="1">
    <location>
        <begin position="234"/>
        <end position="307"/>
    </location>
</feature>
<dbReference type="RefSeq" id="WP_086568971.1">
    <property type="nucleotide sequence ID" value="NZ_NGFP01000016.1"/>
</dbReference>
<feature type="compositionally biased region" description="Low complexity" evidence="1">
    <location>
        <begin position="270"/>
        <end position="279"/>
    </location>
</feature>
<name>A0A243RUT6_9ACTN</name>
<keyword evidence="4" id="KW-1185">Reference proteome</keyword>
<dbReference type="PANTHER" id="PTHR43784">
    <property type="entry name" value="GDSL-LIKE LIPASE/ACYLHYDROLASE, PUTATIVE (AFU_ORTHOLOGUE AFUA_2G00820)-RELATED"/>
    <property type="match status" value="1"/>
</dbReference>
<feature type="compositionally biased region" description="Basic and acidic residues" evidence="1">
    <location>
        <begin position="239"/>
        <end position="250"/>
    </location>
</feature>
<accession>A0A243RUT6</accession>
<dbReference type="SUPFAM" id="SSF52266">
    <property type="entry name" value="SGNH hydrolase"/>
    <property type="match status" value="1"/>
</dbReference>
<feature type="domain" description="SGNH hydrolase-type esterase" evidence="2">
    <location>
        <begin position="9"/>
        <end position="182"/>
    </location>
</feature>
<comment type="caution">
    <text evidence="3">The sequence shown here is derived from an EMBL/GenBank/DDBJ whole genome shotgun (WGS) entry which is preliminary data.</text>
</comment>
<dbReference type="InterPro" id="IPR013830">
    <property type="entry name" value="SGNH_hydro"/>
</dbReference>
<dbReference type="InterPro" id="IPR053140">
    <property type="entry name" value="GDSL_Rv0518-like"/>
</dbReference>
<feature type="compositionally biased region" description="Low complexity" evidence="1">
    <location>
        <begin position="253"/>
        <end position="262"/>
    </location>
</feature>
<dbReference type="Proteomes" id="UP000194761">
    <property type="component" value="Unassembled WGS sequence"/>
</dbReference>
<reference evidence="3 4" key="1">
    <citation type="submission" date="2017-05" db="EMBL/GenBank/DDBJ databases">
        <title>Biotechnological potential of actinobacteria isolated from South African environments.</title>
        <authorList>
            <person name="Le Roes-Hill M."/>
            <person name="Prins A."/>
            <person name="Durrell K.A."/>
        </authorList>
    </citation>
    <scope>NUCLEOTIDE SEQUENCE [LARGE SCALE GENOMIC DNA]</scope>
    <source>
        <strain evidence="3">M26</strain>
    </source>
</reference>
<dbReference type="PANTHER" id="PTHR43784:SF2">
    <property type="entry name" value="GDSL-LIKE LIPASE_ACYLHYDROLASE, PUTATIVE (AFU_ORTHOLOGUE AFUA_2G00820)-RELATED"/>
    <property type="match status" value="1"/>
</dbReference>
<dbReference type="InterPro" id="IPR036514">
    <property type="entry name" value="SGNH_hydro_sf"/>
</dbReference>
<evidence type="ECO:0000313" key="4">
    <source>
        <dbReference type="Proteomes" id="UP000194761"/>
    </source>
</evidence>